<dbReference type="PANTHER" id="PTHR30028">
    <property type="entry name" value="UPF0014 INNER MEMBRANE PROTEIN YBBM-RELATED"/>
    <property type="match status" value="1"/>
</dbReference>
<accession>A0A011M8Q3</accession>
<feature type="transmembrane region" description="Helical" evidence="6">
    <location>
        <begin position="36"/>
        <end position="58"/>
    </location>
</feature>
<dbReference type="STRING" id="1454001.AW08_02812"/>
<feature type="transmembrane region" description="Helical" evidence="6">
    <location>
        <begin position="183"/>
        <end position="203"/>
    </location>
</feature>
<keyword evidence="3 6" id="KW-0812">Transmembrane</keyword>
<keyword evidence="5 6" id="KW-0472">Membrane</keyword>
<dbReference type="GO" id="GO:0005886">
    <property type="term" value="C:plasma membrane"/>
    <property type="evidence" value="ECO:0007669"/>
    <property type="project" value="TreeGrafter"/>
</dbReference>
<dbReference type="AlphaFoldDB" id="A0A011M8Q3"/>
<feature type="transmembrane region" description="Helical" evidence="6">
    <location>
        <begin position="128"/>
        <end position="148"/>
    </location>
</feature>
<evidence type="ECO:0000256" key="2">
    <source>
        <dbReference type="ARBA" id="ARBA00005268"/>
    </source>
</evidence>
<evidence type="ECO:0000313" key="8">
    <source>
        <dbReference type="Proteomes" id="UP000020218"/>
    </source>
</evidence>
<reference evidence="7" key="1">
    <citation type="submission" date="2014-02" db="EMBL/GenBank/DDBJ databases">
        <title>Expanding our view of genomic diversity in Candidatus Accumulibacter clades.</title>
        <authorList>
            <person name="Skennerton C.T."/>
            <person name="Barr J.J."/>
            <person name="Slater F.R."/>
            <person name="Bond P.L."/>
            <person name="Tyson G.W."/>
        </authorList>
    </citation>
    <scope>NUCLEOTIDE SEQUENCE [LARGE SCALE GENOMIC DNA]</scope>
</reference>
<keyword evidence="4 6" id="KW-1133">Transmembrane helix</keyword>
<feature type="transmembrane region" description="Helical" evidence="6">
    <location>
        <begin position="223"/>
        <end position="247"/>
    </location>
</feature>
<evidence type="ECO:0000313" key="7">
    <source>
        <dbReference type="EMBL" id="EXI66073.1"/>
    </source>
</evidence>
<evidence type="ECO:0000256" key="3">
    <source>
        <dbReference type="ARBA" id="ARBA00022692"/>
    </source>
</evidence>
<protein>
    <submittedName>
        <fullName evidence="7">ABC-type uncharacterized transport system, permease component</fullName>
    </submittedName>
</protein>
<organism evidence="7 8">
    <name type="scientific">Candidatus Accumulibacter adjunctus</name>
    <dbReference type="NCBI Taxonomy" id="1454001"/>
    <lineage>
        <taxon>Bacteria</taxon>
        <taxon>Pseudomonadati</taxon>
        <taxon>Pseudomonadota</taxon>
        <taxon>Betaproteobacteria</taxon>
        <taxon>Candidatus Accumulibacter</taxon>
    </lineage>
</organism>
<evidence type="ECO:0000256" key="6">
    <source>
        <dbReference type="SAM" id="Phobius"/>
    </source>
</evidence>
<feature type="transmembrane region" description="Helical" evidence="6">
    <location>
        <begin position="6"/>
        <end position="24"/>
    </location>
</feature>
<dbReference type="PATRIC" id="fig|1454001.3.peg.2864"/>
<comment type="subcellular location">
    <subcellularLocation>
        <location evidence="1">Membrane</location>
        <topology evidence="1">Multi-pass membrane protein</topology>
    </subcellularLocation>
</comment>
<keyword evidence="8" id="KW-1185">Reference proteome</keyword>
<dbReference type="PANTHER" id="PTHR30028:SF0">
    <property type="entry name" value="PROTEIN ALUMINUM SENSITIVE 3"/>
    <property type="match status" value="1"/>
</dbReference>
<comment type="caution">
    <text evidence="7">The sequence shown here is derived from an EMBL/GenBank/DDBJ whole genome shotgun (WGS) entry which is preliminary data.</text>
</comment>
<evidence type="ECO:0000256" key="1">
    <source>
        <dbReference type="ARBA" id="ARBA00004141"/>
    </source>
</evidence>
<feature type="transmembrane region" description="Helical" evidence="6">
    <location>
        <begin position="93"/>
        <end position="116"/>
    </location>
</feature>
<gene>
    <name evidence="7" type="ORF">AW08_02812</name>
</gene>
<proteinExistence type="inferred from homology"/>
<evidence type="ECO:0000256" key="4">
    <source>
        <dbReference type="ARBA" id="ARBA00022989"/>
    </source>
</evidence>
<evidence type="ECO:0000256" key="5">
    <source>
        <dbReference type="ARBA" id="ARBA00023136"/>
    </source>
</evidence>
<sequence length="267" mass="28806">MNVVSLSPFDLALAALLILALAGLSWRLRIGSERQLLISAARSTVQLVLIGLVLKLLFAHAHPLWVGLLAAVMLAVAGREVMVRQKRRFVGGWGFAVGTLSMFVSSFAVTVLALLLVIGNDPWYAPQYAIPLLGMILGNTMNGISLGLDRLTQDAAEKRQIIESRLALGQDARRAIADSRREAIRVGMIPIVNAMSAAGIVSLPGMMTGQILAGTPPVEAVKYQILVMFLIAAGTGFGTMVAVSFAARRLFDERQRLRLDRLRPPQA</sequence>
<comment type="similarity">
    <text evidence="2">Belongs to the UPF0014 family.</text>
</comment>
<dbReference type="Proteomes" id="UP000020218">
    <property type="component" value="Unassembled WGS sequence"/>
</dbReference>
<dbReference type="EMBL" id="JFAX01000017">
    <property type="protein sequence ID" value="EXI66073.1"/>
    <property type="molecule type" value="Genomic_DNA"/>
</dbReference>
<dbReference type="InterPro" id="IPR005226">
    <property type="entry name" value="UPF0014_fam"/>
</dbReference>
<name>A0A011M8Q3_9PROT</name>
<feature type="transmembrane region" description="Helical" evidence="6">
    <location>
        <begin position="64"/>
        <end position="81"/>
    </location>
</feature>
<dbReference type="Pfam" id="PF03649">
    <property type="entry name" value="UPF0014"/>
    <property type="match status" value="1"/>
</dbReference>